<protein>
    <submittedName>
        <fullName evidence="1">Lipoprotein</fullName>
    </submittedName>
</protein>
<dbReference type="RefSeq" id="WP_028763173.1">
    <property type="nucleotide sequence ID" value="NZ_BPEU01000025.1"/>
</dbReference>
<organism evidence="2 3">
    <name type="scientific">Shewanella colwelliana</name>
    <name type="common">Alteromonas colwelliana</name>
    <dbReference type="NCBI Taxonomy" id="23"/>
    <lineage>
        <taxon>Bacteria</taxon>
        <taxon>Pseudomonadati</taxon>
        <taxon>Pseudomonadota</taxon>
        <taxon>Gammaproteobacteria</taxon>
        <taxon>Alteromonadales</taxon>
        <taxon>Shewanellaceae</taxon>
        <taxon>Shewanella</taxon>
    </lineage>
</organism>
<sequence length="173" mass="18429">MNDKLVTSLLAALLLCGGCGSDDSDTTEPPVVVPPPVADSIDINEATVINLELATFDGASGALTFNLADADKLAITNVKDYKITYFGFPDETKTSSKAKAWKRWHVTKSYQCDSAEANCNGVLVEAEKGSYSFDATGLDWDENATAGAVEKYKVAIEIKGTLAENELVLLPST</sequence>
<comment type="caution">
    <text evidence="2">The sequence shown here is derived from an EMBL/GenBank/DDBJ whole genome shotgun (WGS) entry which is preliminary data.</text>
</comment>
<proteinExistence type="predicted"/>
<gene>
    <name evidence="2" type="ORF">BEL05_06720</name>
    <name evidence="1" type="ORF">TUM3794_31850</name>
</gene>
<evidence type="ECO:0000313" key="3">
    <source>
        <dbReference type="Proteomes" id="UP000095230"/>
    </source>
</evidence>
<name>A0A1E5IR93_SHECO</name>
<evidence type="ECO:0000313" key="4">
    <source>
        <dbReference type="Proteomes" id="UP000773469"/>
    </source>
</evidence>
<dbReference type="EMBL" id="MCBT01000044">
    <property type="protein sequence ID" value="OEG73082.1"/>
    <property type="molecule type" value="Genomic_DNA"/>
</dbReference>
<dbReference type="OrthoDB" id="6272668at2"/>
<keyword evidence="4" id="KW-1185">Reference proteome</keyword>
<dbReference type="Proteomes" id="UP000095230">
    <property type="component" value="Unassembled WGS sequence"/>
</dbReference>
<accession>A0A1E5IR93</accession>
<keyword evidence="1" id="KW-0449">Lipoprotein</keyword>
<evidence type="ECO:0000313" key="2">
    <source>
        <dbReference type="EMBL" id="OEG73082.1"/>
    </source>
</evidence>
<reference evidence="2 3" key="1">
    <citation type="submission" date="2016-07" db="EMBL/GenBank/DDBJ databases">
        <title>Whole-genome of two Shewanella species isolated from a digestive organ of sea cucumber Apostichopus japonicus Selenka 1867.</title>
        <authorList>
            <person name="Hong H.-H."/>
            <person name="Choi H."/>
            <person name="Cheon S."/>
            <person name="Oh J.-S."/>
            <person name="Lee H.-G."/>
            <person name="Park C."/>
        </authorList>
    </citation>
    <scope>NUCLEOTIDE SEQUENCE [LARGE SCALE GENOMIC DNA]</scope>
    <source>
        <strain evidence="2 3">CSB03KR</strain>
    </source>
</reference>
<dbReference type="AlphaFoldDB" id="A0A1E5IR93"/>
<dbReference type="Proteomes" id="UP000773469">
    <property type="component" value="Unassembled WGS sequence"/>
</dbReference>
<evidence type="ECO:0000313" key="1">
    <source>
        <dbReference type="EMBL" id="GIU44259.1"/>
    </source>
</evidence>
<dbReference type="EMBL" id="BPEU01000025">
    <property type="protein sequence ID" value="GIU44259.1"/>
    <property type="molecule type" value="Genomic_DNA"/>
</dbReference>
<reference evidence="1 4" key="2">
    <citation type="submission" date="2021-05" db="EMBL/GenBank/DDBJ databases">
        <title>Molecular characterization for Shewanella algae harboring chromosomal blaOXA-55-like strains isolated from clinical and environment sample.</title>
        <authorList>
            <person name="Ohama Y."/>
            <person name="Aoki K."/>
            <person name="Harada S."/>
            <person name="Moriya K."/>
            <person name="Ishii Y."/>
            <person name="Tateda K."/>
        </authorList>
    </citation>
    <scope>NUCLEOTIDE SEQUENCE [LARGE SCALE GENOMIC DNA]</scope>
    <source>
        <strain evidence="1 4">MBTL60-118</strain>
    </source>
</reference>